<name>A0A5B0RV62_PUCGR</name>
<sequence>MGHPAPSGPPDKPGTSFDPYPKPLYRKSSAKSSTTFNLSFSPVHEWNQRTTNKLGLIKTPGVPRASSTTFITCNVLFLDELYIRVGTICASKTSDCGANKGANPTQDDVDKVIGTRMMRISG</sequence>
<dbReference type="Proteomes" id="UP000325313">
    <property type="component" value="Unassembled WGS sequence"/>
</dbReference>
<gene>
    <name evidence="2" type="ORF">PGTUg99_021670</name>
</gene>
<evidence type="ECO:0000313" key="2">
    <source>
        <dbReference type="EMBL" id="KAA1129262.1"/>
    </source>
</evidence>
<proteinExistence type="predicted"/>
<accession>A0A5B0RV62</accession>
<reference evidence="2 3" key="1">
    <citation type="submission" date="2019-05" db="EMBL/GenBank/DDBJ databases">
        <title>Emergence of the Ug99 lineage of the wheat stem rust pathogen through somatic hybridization.</title>
        <authorList>
            <person name="Li F."/>
            <person name="Upadhyaya N.M."/>
            <person name="Sperschneider J."/>
            <person name="Matny O."/>
            <person name="Nguyen-Phuc H."/>
            <person name="Mago R."/>
            <person name="Raley C."/>
            <person name="Miller M.E."/>
            <person name="Silverstein K.A.T."/>
            <person name="Henningsen E."/>
            <person name="Hirsch C.D."/>
            <person name="Visser B."/>
            <person name="Pretorius Z.A."/>
            <person name="Steffenson B.J."/>
            <person name="Schwessinger B."/>
            <person name="Dodds P.N."/>
            <person name="Figueroa M."/>
        </authorList>
    </citation>
    <scope>NUCLEOTIDE SEQUENCE [LARGE SCALE GENOMIC DNA]</scope>
    <source>
        <strain evidence="2 3">Ug99</strain>
    </source>
</reference>
<dbReference type="AlphaFoldDB" id="A0A5B0RV62"/>
<feature type="compositionally biased region" description="Pro residues" evidence="1">
    <location>
        <begin position="1"/>
        <end position="12"/>
    </location>
</feature>
<protein>
    <submittedName>
        <fullName evidence="2">Uncharacterized protein</fullName>
    </submittedName>
</protein>
<feature type="region of interest" description="Disordered" evidence="1">
    <location>
        <begin position="1"/>
        <end position="30"/>
    </location>
</feature>
<comment type="caution">
    <text evidence="2">The sequence shown here is derived from an EMBL/GenBank/DDBJ whole genome shotgun (WGS) entry which is preliminary data.</text>
</comment>
<organism evidence="2 3">
    <name type="scientific">Puccinia graminis f. sp. tritici</name>
    <dbReference type="NCBI Taxonomy" id="56615"/>
    <lineage>
        <taxon>Eukaryota</taxon>
        <taxon>Fungi</taxon>
        <taxon>Dikarya</taxon>
        <taxon>Basidiomycota</taxon>
        <taxon>Pucciniomycotina</taxon>
        <taxon>Pucciniomycetes</taxon>
        <taxon>Pucciniales</taxon>
        <taxon>Pucciniaceae</taxon>
        <taxon>Puccinia</taxon>
    </lineage>
</organism>
<evidence type="ECO:0000313" key="3">
    <source>
        <dbReference type="Proteomes" id="UP000325313"/>
    </source>
</evidence>
<dbReference type="EMBL" id="VDEP01000137">
    <property type="protein sequence ID" value="KAA1129262.1"/>
    <property type="molecule type" value="Genomic_DNA"/>
</dbReference>
<evidence type="ECO:0000256" key="1">
    <source>
        <dbReference type="SAM" id="MobiDB-lite"/>
    </source>
</evidence>